<reference evidence="2 3" key="1">
    <citation type="submission" date="2018-07" db="EMBL/GenBank/DDBJ databases">
        <title>Relating species composition and interactions to biofilm formation in a model drinking water community.</title>
        <authorList>
            <person name="Thompson A."/>
            <person name="English E.L."/>
            <person name="Willsey G."/>
            <person name="Nock A.M."/>
            <person name="Eckstrom K."/>
            <person name="Tighe S.W."/>
            <person name="Bavelock M."/>
            <person name="Cairns B."/>
            <person name="Foote A."/>
            <person name="Schulman H."/>
            <person name="Gupta S."/>
            <person name="Kadouri D."/>
            <person name="Wargo M.J."/>
        </authorList>
    </citation>
    <scope>NUCLEOTIDE SEQUENCE [LARGE SCALE GENOMIC DNA]</scope>
    <source>
        <strain evidence="2">SPS</strain>
    </source>
</reference>
<dbReference type="EMBL" id="MH684921">
    <property type="protein sequence ID" value="AXN53723.1"/>
    <property type="molecule type" value="Genomic_DNA"/>
</dbReference>
<dbReference type="Proteomes" id="UP000260554">
    <property type="component" value="Segment"/>
</dbReference>
<protein>
    <submittedName>
        <fullName evidence="2">Uncharacterized protein</fullName>
    </submittedName>
</protein>
<evidence type="ECO:0000313" key="3">
    <source>
        <dbReference type="Proteomes" id="UP000260554"/>
    </source>
</evidence>
<name>A0A346FDA9_9CAUD</name>
<feature type="region of interest" description="Disordered" evidence="1">
    <location>
        <begin position="191"/>
        <end position="214"/>
    </location>
</feature>
<accession>A0A346FDA9</accession>
<evidence type="ECO:0000256" key="1">
    <source>
        <dbReference type="SAM" id="MobiDB-lite"/>
    </source>
</evidence>
<gene>
    <name evidence="2" type="ORF">SPS_12</name>
</gene>
<proteinExistence type="predicted"/>
<evidence type="ECO:0000313" key="2">
    <source>
        <dbReference type="EMBL" id="AXN53723.1"/>
    </source>
</evidence>
<sequence>MAKTFNERVAIITAKLTTVADVTKLAKSIKGRAENLDVDMHAAGIGALFCAMTHKDTSATVAVINSLGKHTRAKAFAEWVERFSNIVLVLDKKTDLWAGKMLPAADRRDDPALAKLLEAATAEPFWTPAEKSSRDFSLHAALAMLLKKAEGERTKGNLSDDDRVALVELAAIADKVKPVAAPAAPVAPVEPVEASADQSAALANAGADALETVG</sequence>
<organism evidence="2 3">
    <name type="scientific">Sphingomonas phage Scott</name>
    <dbReference type="NCBI Taxonomy" id="2282912"/>
    <lineage>
        <taxon>Viruses</taxon>
        <taxon>Duplodnaviria</taxon>
        <taxon>Heunggongvirae</taxon>
        <taxon>Uroviricota</taxon>
        <taxon>Caudoviricetes</taxon>
        <taxon>Autographivirales</taxon>
        <taxon>Autonotataviridae</taxon>
        <taxon>Scottvirus</taxon>
        <taxon>Scottvirus scott</taxon>
    </lineage>
</organism>
<keyword evidence="3" id="KW-1185">Reference proteome</keyword>